<dbReference type="InterPro" id="IPR037524">
    <property type="entry name" value="PA14/GLEYA"/>
</dbReference>
<gene>
    <name evidence="3" type="ORF">ABG768_018401</name>
</gene>
<organism evidence="3 4">
    <name type="scientific">Culter alburnus</name>
    <name type="common">Topmouth culter</name>
    <dbReference type="NCBI Taxonomy" id="194366"/>
    <lineage>
        <taxon>Eukaryota</taxon>
        <taxon>Metazoa</taxon>
        <taxon>Chordata</taxon>
        <taxon>Craniata</taxon>
        <taxon>Vertebrata</taxon>
        <taxon>Euteleostomi</taxon>
        <taxon>Actinopterygii</taxon>
        <taxon>Neopterygii</taxon>
        <taxon>Teleostei</taxon>
        <taxon>Ostariophysi</taxon>
        <taxon>Cypriniformes</taxon>
        <taxon>Xenocyprididae</taxon>
        <taxon>Xenocypridinae</taxon>
        <taxon>Culter</taxon>
    </lineage>
</organism>
<dbReference type="Pfam" id="PF07691">
    <property type="entry name" value="PA14"/>
    <property type="match status" value="1"/>
</dbReference>
<reference evidence="3 4" key="1">
    <citation type="submission" date="2024-05" db="EMBL/GenBank/DDBJ databases">
        <title>A high-quality chromosomal-level genome assembly of Topmouth culter (Culter alburnus).</title>
        <authorList>
            <person name="Zhao H."/>
        </authorList>
    </citation>
    <scope>NUCLEOTIDE SEQUENCE [LARGE SCALE GENOMIC DNA]</scope>
    <source>
        <strain evidence="3">CATC2023</strain>
        <tissue evidence="3">Muscle</tissue>
    </source>
</reference>
<dbReference type="InterPro" id="IPR051227">
    <property type="entry name" value="CS_glycosyltransferase"/>
</dbReference>
<feature type="compositionally biased region" description="Basic and acidic residues" evidence="1">
    <location>
        <begin position="35"/>
        <end position="47"/>
    </location>
</feature>
<feature type="non-terminal residue" evidence="3">
    <location>
        <position position="234"/>
    </location>
</feature>
<dbReference type="SMART" id="SM00758">
    <property type="entry name" value="PA14"/>
    <property type="match status" value="1"/>
</dbReference>
<sequence length="234" mass="27145">MEGTDTSRKRDSRSSDKYRKSEDASNSQEEENTQEDERNAGTVHDRDQAEIRKLLTQKYKKLPWKPEFKGQANLHVFEDWCGSSVAQLRKNLHFPLYPHTRTTVKKLAVAPKWKNYGLRIFGYILPYKDGDFQFAVSSDDNSEFWLSSDESPLNARLLAYVGKLGSEWTAPGEFTKFRSQASKSVHLMASRRYYFEILHKQDDKGSDHVEVGWRPFLPGLKYEVIDSAYISLYT</sequence>
<evidence type="ECO:0000259" key="2">
    <source>
        <dbReference type="PROSITE" id="PS51820"/>
    </source>
</evidence>
<keyword evidence="4" id="KW-1185">Reference proteome</keyword>
<evidence type="ECO:0000313" key="4">
    <source>
        <dbReference type="Proteomes" id="UP001479290"/>
    </source>
</evidence>
<protein>
    <recommendedName>
        <fullName evidence="2">PA14 domain-containing protein</fullName>
    </recommendedName>
</protein>
<dbReference type="PANTHER" id="PTHR12369">
    <property type="entry name" value="CHONDROITIN SYNTHASE"/>
    <property type="match status" value="1"/>
</dbReference>
<dbReference type="PROSITE" id="PS51820">
    <property type="entry name" value="PA14"/>
    <property type="match status" value="1"/>
</dbReference>
<dbReference type="InterPro" id="IPR011658">
    <property type="entry name" value="PA14_dom"/>
</dbReference>
<feature type="region of interest" description="Disordered" evidence="1">
    <location>
        <begin position="1"/>
        <end position="47"/>
    </location>
</feature>
<evidence type="ECO:0000313" key="3">
    <source>
        <dbReference type="EMBL" id="KAK9952569.1"/>
    </source>
</evidence>
<dbReference type="AlphaFoldDB" id="A0AAW1YU37"/>
<proteinExistence type="predicted"/>
<feature type="compositionally biased region" description="Basic and acidic residues" evidence="1">
    <location>
        <begin position="1"/>
        <end position="23"/>
    </location>
</feature>
<feature type="domain" description="PA14" evidence="2">
    <location>
        <begin position="67"/>
        <end position="229"/>
    </location>
</feature>
<accession>A0AAW1YU37</accession>
<comment type="caution">
    <text evidence="3">The sequence shown here is derived from an EMBL/GenBank/DDBJ whole genome shotgun (WGS) entry which is preliminary data.</text>
</comment>
<dbReference type="GO" id="GO:0008376">
    <property type="term" value="F:acetylgalactosaminyltransferase activity"/>
    <property type="evidence" value="ECO:0007669"/>
    <property type="project" value="TreeGrafter"/>
</dbReference>
<dbReference type="PANTHER" id="PTHR12369:SF46">
    <property type="entry name" value="N-ACETYL-BETA-GLUCOSAMINYL-GLYCOPROTEIN 4-BETA-N-ACETYLGALACTOSAMINYLTRANSFERASE 1"/>
    <property type="match status" value="1"/>
</dbReference>
<evidence type="ECO:0000256" key="1">
    <source>
        <dbReference type="SAM" id="MobiDB-lite"/>
    </source>
</evidence>
<dbReference type="Proteomes" id="UP001479290">
    <property type="component" value="Unassembled WGS sequence"/>
</dbReference>
<dbReference type="EMBL" id="JAWDJR010000024">
    <property type="protein sequence ID" value="KAK9952569.1"/>
    <property type="molecule type" value="Genomic_DNA"/>
</dbReference>
<name>A0AAW1YU37_CULAL</name>